<dbReference type="FunFam" id="3.40.50.2300:FF:000001">
    <property type="entry name" value="DNA-binding response regulator PhoB"/>
    <property type="match status" value="1"/>
</dbReference>
<feature type="modified residue" description="4-aspartylphosphate" evidence="6">
    <location>
        <position position="59"/>
    </location>
</feature>
<evidence type="ECO:0000259" key="8">
    <source>
        <dbReference type="PROSITE" id="PS50110"/>
    </source>
</evidence>
<dbReference type="Pfam" id="PF00486">
    <property type="entry name" value="Trans_reg_C"/>
    <property type="match status" value="1"/>
</dbReference>
<proteinExistence type="predicted"/>
<dbReference type="PROSITE" id="PS51755">
    <property type="entry name" value="OMPR_PHOB"/>
    <property type="match status" value="1"/>
</dbReference>
<evidence type="ECO:0000256" key="2">
    <source>
        <dbReference type="ARBA" id="ARBA00023012"/>
    </source>
</evidence>
<dbReference type="PANTHER" id="PTHR48111">
    <property type="entry name" value="REGULATOR OF RPOS"/>
    <property type="match status" value="1"/>
</dbReference>
<feature type="DNA-binding region" description="OmpR/PhoB-type" evidence="7">
    <location>
        <begin position="135"/>
        <end position="238"/>
    </location>
</feature>
<dbReference type="InterPro" id="IPR011006">
    <property type="entry name" value="CheY-like_superfamily"/>
</dbReference>
<gene>
    <name evidence="10" type="primary">ompR_1</name>
    <name evidence="10" type="ORF">SAMEA3906486_00397</name>
</gene>
<evidence type="ECO:0000256" key="6">
    <source>
        <dbReference type="PROSITE-ProRule" id="PRU00169"/>
    </source>
</evidence>
<dbReference type="Pfam" id="PF00072">
    <property type="entry name" value="Response_reg"/>
    <property type="match status" value="1"/>
</dbReference>
<keyword evidence="5" id="KW-0804">Transcription</keyword>
<dbReference type="RefSeq" id="WP_066122913.1">
    <property type="nucleotide sequence ID" value="NZ_FKIF01000001.1"/>
</dbReference>
<keyword evidence="11" id="KW-1185">Reference proteome</keyword>
<dbReference type="GO" id="GO:0000156">
    <property type="term" value="F:phosphorelay response regulator activity"/>
    <property type="evidence" value="ECO:0007669"/>
    <property type="project" value="TreeGrafter"/>
</dbReference>
<name>A0A157S5S9_9BORD</name>
<dbReference type="GO" id="GO:0005829">
    <property type="term" value="C:cytosol"/>
    <property type="evidence" value="ECO:0007669"/>
    <property type="project" value="TreeGrafter"/>
</dbReference>
<dbReference type="CDD" id="cd17574">
    <property type="entry name" value="REC_OmpR"/>
    <property type="match status" value="1"/>
</dbReference>
<evidence type="ECO:0000256" key="5">
    <source>
        <dbReference type="ARBA" id="ARBA00023163"/>
    </source>
</evidence>
<dbReference type="InterPro" id="IPR001867">
    <property type="entry name" value="OmpR/PhoB-type_DNA-bd"/>
</dbReference>
<dbReference type="SUPFAM" id="SSF52172">
    <property type="entry name" value="CheY-like"/>
    <property type="match status" value="1"/>
</dbReference>
<dbReference type="SUPFAM" id="SSF46894">
    <property type="entry name" value="C-terminal effector domain of the bipartite response regulators"/>
    <property type="match status" value="1"/>
</dbReference>
<dbReference type="EMBL" id="FKIF01000001">
    <property type="protein sequence ID" value="SAI65651.1"/>
    <property type="molecule type" value="Genomic_DNA"/>
</dbReference>
<sequence>MNLKDIRVHHLLIVDDDADIRNLLAEQLGRLGYRVSTAAQGVEMRAILGREHVDLIVLDLNLPGEDGLTLCRDLRAQSQTPVIMLTARGEAFDRVLGLEMGADDYLTKPFEPRELQARIRNVLRRTEALPASMEPLSIRRAHFLDWVFDLERRHLVDPGGRVIVLSGAEFRLLRTFVTHANKVLSRERLISLSSRREYEGQERAIDLQVSRLRSKFGQGGGGESLIKTVRNEGYVLAAAVTLE</sequence>
<evidence type="ECO:0000256" key="1">
    <source>
        <dbReference type="ARBA" id="ARBA00022553"/>
    </source>
</evidence>
<dbReference type="Gene3D" id="6.10.250.690">
    <property type="match status" value="1"/>
</dbReference>
<keyword evidence="2" id="KW-0902">Two-component regulatory system</keyword>
<organism evidence="10 11">
    <name type="scientific">Bordetella ansorpii</name>
    <dbReference type="NCBI Taxonomy" id="288768"/>
    <lineage>
        <taxon>Bacteria</taxon>
        <taxon>Pseudomonadati</taxon>
        <taxon>Pseudomonadota</taxon>
        <taxon>Betaproteobacteria</taxon>
        <taxon>Burkholderiales</taxon>
        <taxon>Alcaligenaceae</taxon>
        <taxon>Bordetella</taxon>
    </lineage>
</organism>
<evidence type="ECO:0000313" key="11">
    <source>
        <dbReference type="Proteomes" id="UP000076848"/>
    </source>
</evidence>
<reference evidence="10 11" key="1">
    <citation type="submission" date="2016-04" db="EMBL/GenBank/DDBJ databases">
        <authorList>
            <consortium name="Pathogen Informatics"/>
        </authorList>
    </citation>
    <scope>NUCLEOTIDE SEQUENCE [LARGE SCALE GENOMIC DNA]</scope>
    <source>
        <strain evidence="10 11">H050680373</strain>
    </source>
</reference>
<dbReference type="InterPro" id="IPR039420">
    <property type="entry name" value="WalR-like"/>
</dbReference>
<keyword evidence="1 6" id="KW-0597">Phosphoprotein</keyword>
<feature type="domain" description="OmpR/PhoB-type" evidence="9">
    <location>
        <begin position="135"/>
        <end position="238"/>
    </location>
</feature>
<dbReference type="InterPro" id="IPR001789">
    <property type="entry name" value="Sig_transdc_resp-reg_receiver"/>
</dbReference>
<feature type="domain" description="Response regulatory" evidence="8">
    <location>
        <begin position="10"/>
        <end position="123"/>
    </location>
</feature>
<evidence type="ECO:0000313" key="10">
    <source>
        <dbReference type="EMBL" id="SAI65651.1"/>
    </source>
</evidence>
<dbReference type="SMART" id="SM00448">
    <property type="entry name" value="REC"/>
    <property type="match status" value="1"/>
</dbReference>
<dbReference type="InterPro" id="IPR016032">
    <property type="entry name" value="Sig_transdc_resp-reg_C-effctor"/>
</dbReference>
<dbReference type="OrthoDB" id="165980at2"/>
<dbReference type="PROSITE" id="PS50110">
    <property type="entry name" value="RESPONSE_REGULATORY"/>
    <property type="match status" value="1"/>
</dbReference>
<dbReference type="STRING" id="288768.SAMEA3906486_00397"/>
<dbReference type="Proteomes" id="UP000076848">
    <property type="component" value="Unassembled WGS sequence"/>
</dbReference>
<dbReference type="AlphaFoldDB" id="A0A157S5S9"/>
<protein>
    <submittedName>
        <fullName evidence="10">Osmolarity response regulator</fullName>
    </submittedName>
</protein>
<dbReference type="Gene3D" id="3.40.50.2300">
    <property type="match status" value="1"/>
</dbReference>
<evidence type="ECO:0000256" key="7">
    <source>
        <dbReference type="PROSITE-ProRule" id="PRU01091"/>
    </source>
</evidence>
<evidence type="ECO:0000256" key="4">
    <source>
        <dbReference type="ARBA" id="ARBA00023125"/>
    </source>
</evidence>
<evidence type="ECO:0000259" key="9">
    <source>
        <dbReference type="PROSITE" id="PS51755"/>
    </source>
</evidence>
<dbReference type="GO" id="GO:0032993">
    <property type="term" value="C:protein-DNA complex"/>
    <property type="evidence" value="ECO:0007669"/>
    <property type="project" value="TreeGrafter"/>
</dbReference>
<dbReference type="CDD" id="cd00383">
    <property type="entry name" value="trans_reg_C"/>
    <property type="match status" value="1"/>
</dbReference>
<keyword evidence="3" id="KW-0805">Transcription regulation</keyword>
<dbReference type="GO" id="GO:0000976">
    <property type="term" value="F:transcription cis-regulatory region binding"/>
    <property type="evidence" value="ECO:0007669"/>
    <property type="project" value="TreeGrafter"/>
</dbReference>
<dbReference type="GO" id="GO:0006355">
    <property type="term" value="P:regulation of DNA-templated transcription"/>
    <property type="evidence" value="ECO:0007669"/>
    <property type="project" value="InterPro"/>
</dbReference>
<dbReference type="Gene3D" id="1.10.10.10">
    <property type="entry name" value="Winged helix-like DNA-binding domain superfamily/Winged helix DNA-binding domain"/>
    <property type="match status" value="1"/>
</dbReference>
<dbReference type="PANTHER" id="PTHR48111:SF4">
    <property type="entry name" value="DNA-BINDING DUAL TRANSCRIPTIONAL REGULATOR OMPR"/>
    <property type="match status" value="1"/>
</dbReference>
<keyword evidence="4 7" id="KW-0238">DNA-binding</keyword>
<evidence type="ECO:0000256" key="3">
    <source>
        <dbReference type="ARBA" id="ARBA00023015"/>
    </source>
</evidence>
<dbReference type="InterPro" id="IPR036388">
    <property type="entry name" value="WH-like_DNA-bd_sf"/>
</dbReference>
<accession>A0A157S5S9</accession>
<dbReference type="SMART" id="SM00862">
    <property type="entry name" value="Trans_reg_C"/>
    <property type="match status" value="1"/>
</dbReference>